<evidence type="ECO:0000256" key="2">
    <source>
        <dbReference type="ARBA" id="ARBA00022475"/>
    </source>
</evidence>
<proteinExistence type="predicted"/>
<dbReference type="PANTHER" id="PTHR30213">
    <property type="entry name" value="INNER MEMBRANE PROTEIN YHJD"/>
    <property type="match status" value="1"/>
</dbReference>
<evidence type="ECO:0000256" key="6">
    <source>
        <dbReference type="SAM" id="Phobius"/>
    </source>
</evidence>
<dbReference type="PIRSF" id="PIRSF035875">
    <property type="entry name" value="RNase_BN"/>
    <property type="match status" value="1"/>
</dbReference>
<dbReference type="Pfam" id="PF03631">
    <property type="entry name" value="Virul_fac_BrkB"/>
    <property type="match status" value="1"/>
</dbReference>
<feature type="transmembrane region" description="Helical" evidence="6">
    <location>
        <begin position="102"/>
        <end position="123"/>
    </location>
</feature>
<keyword evidence="4 6" id="KW-1133">Transmembrane helix</keyword>
<feature type="transmembrane region" description="Helical" evidence="6">
    <location>
        <begin position="41"/>
        <end position="63"/>
    </location>
</feature>
<feature type="transmembrane region" description="Helical" evidence="6">
    <location>
        <begin position="189"/>
        <end position="210"/>
    </location>
</feature>
<dbReference type="EMBL" id="JBHULV010000020">
    <property type="protein sequence ID" value="MFD2731297.1"/>
    <property type="molecule type" value="Genomic_DNA"/>
</dbReference>
<dbReference type="RefSeq" id="WP_379043948.1">
    <property type="nucleotide sequence ID" value="NZ_JBHSKW010000033.1"/>
</dbReference>
<feature type="transmembrane region" description="Helical" evidence="6">
    <location>
        <begin position="149"/>
        <end position="168"/>
    </location>
</feature>
<evidence type="ECO:0000256" key="5">
    <source>
        <dbReference type="ARBA" id="ARBA00023136"/>
    </source>
</evidence>
<comment type="subcellular location">
    <subcellularLocation>
        <location evidence="1">Cell membrane</location>
        <topology evidence="1">Multi-pass membrane protein</topology>
    </subcellularLocation>
</comment>
<name>A0ABW5TQM5_9SPHI</name>
<feature type="transmembrane region" description="Helical" evidence="6">
    <location>
        <begin position="216"/>
        <end position="238"/>
    </location>
</feature>
<keyword evidence="2" id="KW-1003">Cell membrane</keyword>
<evidence type="ECO:0000313" key="8">
    <source>
        <dbReference type="Proteomes" id="UP001597546"/>
    </source>
</evidence>
<sequence>MEKKNLELSKTLNFNTAWSILVAAFKNFSDNDPLRIAAATAFFGTFAIPAILVVILQIFGIFFNRRQFGISIITKLQSIIGEAGAQEIRHFLRNMLSLGNNWFFTILMFIFLIFVSTTLFVIIRNSINQLWFIRLKENLGFYFNFKQRLKSLLIISAGGFLLLMTFIFEGIRLYLTKMIEEPFPFLEGLINEALFFVSVTIWFCLAFRFIANGKPAWKPIIYSAIFTGILLTLGKIMIRVLLLSSNINQIYGASAAILLVMLFIFYCAFIFYYGISLVSAFSDQFEKPIAVSENAFKFKTETVDA</sequence>
<evidence type="ECO:0000256" key="4">
    <source>
        <dbReference type="ARBA" id="ARBA00022989"/>
    </source>
</evidence>
<feature type="transmembrane region" description="Helical" evidence="6">
    <location>
        <begin position="250"/>
        <end position="275"/>
    </location>
</feature>
<keyword evidence="3 6" id="KW-0812">Transmembrane</keyword>
<dbReference type="InterPro" id="IPR017039">
    <property type="entry name" value="Virul_fac_BrkB"/>
</dbReference>
<gene>
    <name evidence="7" type="ORF">ACFSSE_06235</name>
</gene>
<dbReference type="Proteomes" id="UP001597546">
    <property type="component" value="Unassembled WGS sequence"/>
</dbReference>
<evidence type="ECO:0000256" key="3">
    <source>
        <dbReference type="ARBA" id="ARBA00022692"/>
    </source>
</evidence>
<protein>
    <submittedName>
        <fullName evidence="7">YihY/virulence factor BrkB family protein</fullName>
    </submittedName>
</protein>
<organism evidence="7 8">
    <name type="scientific">Pedobacter alpinus</name>
    <dbReference type="NCBI Taxonomy" id="1590643"/>
    <lineage>
        <taxon>Bacteria</taxon>
        <taxon>Pseudomonadati</taxon>
        <taxon>Bacteroidota</taxon>
        <taxon>Sphingobacteriia</taxon>
        <taxon>Sphingobacteriales</taxon>
        <taxon>Sphingobacteriaceae</taxon>
        <taxon>Pedobacter</taxon>
    </lineage>
</organism>
<dbReference type="PANTHER" id="PTHR30213:SF1">
    <property type="entry name" value="INNER MEMBRANE PROTEIN YHJD"/>
    <property type="match status" value="1"/>
</dbReference>
<reference evidence="8" key="1">
    <citation type="journal article" date="2019" name="Int. J. Syst. Evol. Microbiol.">
        <title>The Global Catalogue of Microorganisms (GCM) 10K type strain sequencing project: providing services to taxonomists for standard genome sequencing and annotation.</title>
        <authorList>
            <consortium name="The Broad Institute Genomics Platform"/>
            <consortium name="The Broad Institute Genome Sequencing Center for Infectious Disease"/>
            <person name="Wu L."/>
            <person name="Ma J."/>
        </authorList>
    </citation>
    <scope>NUCLEOTIDE SEQUENCE [LARGE SCALE GENOMIC DNA]</scope>
    <source>
        <strain evidence="8">KCTC 42456</strain>
    </source>
</reference>
<evidence type="ECO:0000313" key="7">
    <source>
        <dbReference type="EMBL" id="MFD2731297.1"/>
    </source>
</evidence>
<keyword evidence="5 6" id="KW-0472">Membrane</keyword>
<evidence type="ECO:0000256" key="1">
    <source>
        <dbReference type="ARBA" id="ARBA00004651"/>
    </source>
</evidence>
<accession>A0ABW5TQM5</accession>
<comment type="caution">
    <text evidence="7">The sequence shown here is derived from an EMBL/GenBank/DDBJ whole genome shotgun (WGS) entry which is preliminary data.</text>
</comment>
<keyword evidence="8" id="KW-1185">Reference proteome</keyword>